<proteinExistence type="predicted"/>
<evidence type="ECO:0000256" key="1">
    <source>
        <dbReference type="SAM" id="Phobius"/>
    </source>
</evidence>
<evidence type="ECO:0008006" key="4">
    <source>
        <dbReference type="Google" id="ProtNLM"/>
    </source>
</evidence>
<dbReference type="Proteomes" id="UP000624279">
    <property type="component" value="Unassembled WGS sequence"/>
</dbReference>
<comment type="caution">
    <text evidence="2">The sequence shown here is derived from an EMBL/GenBank/DDBJ whole genome shotgun (WGS) entry which is preliminary data.</text>
</comment>
<feature type="transmembrane region" description="Helical" evidence="1">
    <location>
        <begin position="36"/>
        <end position="53"/>
    </location>
</feature>
<gene>
    <name evidence="2" type="ORF">H8K55_16880</name>
</gene>
<sequence>MAQLEANPWLRFIAKIIFSAGISVGAWVFFERLNRGYGPVGLLLVSMVWVRLFPRDILNLFSFIKRSAYHSAVHHWHGKYYSFDGRQIRFYLIEQTVWIPVVDLERVLVPKIVKHELQFLEEQHGKIPEHSMIGVTEAGLLMLLKTRTEGGHTNYKMIRFKRWLLTQALENVKRLPKSAIKNLR</sequence>
<organism evidence="2 3">
    <name type="scientific">Undibacterium flavidum</name>
    <dbReference type="NCBI Taxonomy" id="2762297"/>
    <lineage>
        <taxon>Bacteria</taxon>
        <taxon>Pseudomonadati</taxon>
        <taxon>Pseudomonadota</taxon>
        <taxon>Betaproteobacteria</taxon>
        <taxon>Burkholderiales</taxon>
        <taxon>Oxalobacteraceae</taxon>
        <taxon>Undibacterium</taxon>
    </lineage>
</organism>
<name>A0ABR6YFB4_9BURK</name>
<dbReference type="EMBL" id="JACOGA010000017">
    <property type="protein sequence ID" value="MBC3875265.1"/>
    <property type="molecule type" value="Genomic_DNA"/>
</dbReference>
<accession>A0ABR6YFB4</accession>
<keyword evidence="1" id="KW-0812">Transmembrane</keyword>
<evidence type="ECO:0000313" key="3">
    <source>
        <dbReference type="Proteomes" id="UP000624279"/>
    </source>
</evidence>
<dbReference type="RefSeq" id="WP_186943238.1">
    <property type="nucleotide sequence ID" value="NZ_JACOGA010000017.1"/>
</dbReference>
<keyword evidence="1" id="KW-0472">Membrane</keyword>
<keyword evidence="1" id="KW-1133">Transmembrane helix</keyword>
<keyword evidence="3" id="KW-1185">Reference proteome</keyword>
<reference evidence="2 3" key="1">
    <citation type="submission" date="2020-08" db="EMBL/GenBank/DDBJ databases">
        <title>Novel species isolated from subtropical streams in China.</title>
        <authorList>
            <person name="Lu H."/>
        </authorList>
    </citation>
    <scope>NUCLEOTIDE SEQUENCE [LARGE SCALE GENOMIC DNA]</scope>
    <source>
        <strain evidence="2 3">LX15W</strain>
    </source>
</reference>
<protein>
    <recommendedName>
        <fullName evidence="4">PH (Pleckstrin Homology) domain-containing protein</fullName>
    </recommendedName>
</protein>
<evidence type="ECO:0000313" key="2">
    <source>
        <dbReference type="EMBL" id="MBC3875265.1"/>
    </source>
</evidence>
<feature type="transmembrane region" description="Helical" evidence="1">
    <location>
        <begin position="12"/>
        <end position="30"/>
    </location>
</feature>